<dbReference type="Pfam" id="PF13470">
    <property type="entry name" value="PIN_3"/>
    <property type="match status" value="1"/>
</dbReference>
<dbReference type="SUPFAM" id="SSF88723">
    <property type="entry name" value="PIN domain-like"/>
    <property type="match status" value="1"/>
</dbReference>
<evidence type="ECO:0000259" key="1">
    <source>
        <dbReference type="Pfam" id="PF13470"/>
    </source>
</evidence>
<reference evidence="2" key="1">
    <citation type="journal article" date="2023" name="Int. J. Mol. Sci.">
        <title>Metagenomics Revealed a New Genus 'Candidatus Thiocaldithrix dubininis' gen. nov., sp. nov. and a New Species 'Candidatus Thiothrix putei' sp. nov. in the Family Thiotrichaceae, Some Members of Which Have Traits of Both Na+- and H+-Motive Energetics.</title>
        <authorList>
            <person name="Ravin N.V."/>
            <person name="Muntyan M.S."/>
            <person name="Smolyakov D.D."/>
            <person name="Rudenko T.S."/>
            <person name="Beletsky A.V."/>
            <person name="Mardanov A.V."/>
            <person name="Grabovich M.Y."/>
        </authorList>
    </citation>
    <scope>NUCLEOTIDE SEQUENCE</scope>
    <source>
        <strain evidence="2">GKL-02</strain>
    </source>
</reference>
<accession>A0AA95HBM1</accession>
<dbReference type="InterPro" id="IPR002716">
    <property type="entry name" value="PIN_dom"/>
</dbReference>
<organism evidence="2">
    <name type="scientific">Candidatus Thiothrix putei</name>
    <dbReference type="NCBI Taxonomy" id="3080811"/>
    <lineage>
        <taxon>Bacteria</taxon>
        <taxon>Pseudomonadati</taxon>
        <taxon>Pseudomonadota</taxon>
        <taxon>Gammaproteobacteria</taxon>
        <taxon>Thiotrichales</taxon>
        <taxon>Thiotrichaceae</taxon>
        <taxon>Thiothrix</taxon>
    </lineage>
</organism>
<dbReference type="PANTHER" id="PTHR34610">
    <property type="entry name" value="SSL7007 PROTEIN"/>
    <property type="match status" value="1"/>
</dbReference>
<dbReference type="KEGG" id="tput:QJT81_14910"/>
<proteinExistence type="predicted"/>
<evidence type="ECO:0000313" key="2">
    <source>
        <dbReference type="EMBL" id="WGZ93100.1"/>
    </source>
</evidence>
<reference evidence="2" key="2">
    <citation type="submission" date="2023-04" db="EMBL/GenBank/DDBJ databases">
        <authorList>
            <person name="Beletskiy A.V."/>
            <person name="Mardanov A.V."/>
            <person name="Ravin N.V."/>
        </authorList>
    </citation>
    <scope>NUCLEOTIDE SEQUENCE</scope>
    <source>
        <strain evidence="2">GKL-02</strain>
    </source>
</reference>
<name>A0AA95HBM1_9GAMM</name>
<sequence length="140" mass="16235">MNIVLDTNIFLGACLGQGAANKLVVNCLQGLFTPLMGVALLAEYEDILSRDDLFTKSRLNQQEREELLDIFLSYCQWTPIYYAWRPNLRDEGDNHLIELAVAGNARYLITYNLRDFKQMELKFPELHIRPPEQFFAEVFS</sequence>
<dbReference type="Proteomes" id="UP001301326">
    <property type="component" value="Chromosome"/>
</dbReference>
<dbReference type="EMBL" id="CP124756">
    <property type="protein sequence ID" value="WGZ93100.1"/>
    <property type="molecule type" value="Genomic_DNA"/>
</dbReference>
<dbReference type="AlphaFoldDB" id="A0AA95HBM1"/>
<dbReference type="NCBIfam" id="TIGR00305">
    <property type="entry name" value="putative toxin-antitoxin system toxin component, PIN family"/>
    <property type="match status" value="1"/>
</dbReference>
<dbReference type="PANTHER" id="PTHR34610:SF3">
    <property type="entry name" value="SSL7007 PROTEIN"/>
    <property type="match status" value="1"/>
</dbReference>
<dbReference type="InterPro" id="IPR002850">
    <property type="entry name" value="PIN_toxin-like"/>
</dbReference>
<feature type="domain" description="PIN" evidence="1">
    <location>
        <begin position="3"/>
        <end position="113"/>
    </location>
</feature>
<gene>
    <name evidence="2" type="ORF">QJT81_14910</name>
</gene>
<dbReference type="InterPro" id="IPR029060">
    <property type="entry name" value="PIN-like_dom_sf"/>
</dbReference>
<protein>
    <submittedName>
        <fullName evidence="2">Toxin-antitoxin system toxin component, PIN family</fullName>
    </submittedName>
</protein>